<dbReference type="PANTHER" id="PTHR10663">
    <property type="entry name" value="GUANYL-NUCLEOTIDE EXCHANGE FACTOR"/>
    <property type="match status" value="1"/>
</dbReference>
<evidence type="ECO:0000256" key="1">
    <source>
        <dbReference type="SAM" id="MobiDB-lite"/>
    </source>
</evidence>
<sequence length="409" mass="44803">MVSAWRADDSSSGGEALEMKRRHNVWLKGNNDSSKGREEGAKIRAVTVVAACAAGRRRQQHRLWQRRVWEEDGDKGGAAMSSSLEAQGKDSSSRLCGYGKGLEMVASGRGRRGVGAGDNSEVYDKEVRDWEQRATVGVEKQGSRGGRRRLLRSPCITDKGGQRLRDGAAGDRWGSSDRRRAIERRGGTVVVGGSPSLLEQDGATASMDPTRVPPGSVTSLSPAQDSTLRVESVKCLTGIIKSMGVWMDQQLKIGVFSPQSLEKEHSAENLTVLNGEEGTVVEYDLHSDANSELSDAATLEQRRAYKLEFQVIMSMFYAVTDTAILRFMIEVCWAPMMAAFSVTLDQSDDKSATAQSLQGYRYAVHVTSVMHMQTQRDAFVTSVAKFTYLHCAADMKQKNVDAVKVNHLS</sequence>
<comment type="caution">
    <text evidence="2">The sequence shown here is derived from an EMBL/GenBank/DDBJ whole genome shotgun (WGS) entry which is preliminary data.</text>
</comment>
<organism evidence="2 3">
    <name type="scientific">Ensete ventricosum</name>
    <name type="common">Abyssinian banana</name>
    <name type="synonym">Musa ensete</name>
    <dbReference type="NCBI Taxonomy" id="4639"/>
    <lineage>
        <taxon>Eukaryota</taxon>
        <taxon>Viridiplantae</taxon>
        <taxon>Streptophyta</taxon>
        <taxon>Embryophyta</taxon>
        <taxon>Tracheophyta</taxon>
        <taxon>Spermatophyta</taxon>
        <taxon>Magnoliopsida</taxon>
        <taxon>Liliopsida</taxon>
        <taxon>Zingiberales</taxon>
        <taxon>Musaceae</taxon>
        <taxon>Ensete</taxon>
    </lineage>
</organism>
<protein>
    <submittedName>
        <fullName evidence="2">Uncharacterized protein</fullName>
    </submittedName>
</protein>
<gene>
    <name evidence="2" type="ORF">B296_00032484</name>
</gene>
<accession>A0A426Z2Q3</accession>
<evidence type="ECO:0000313" key="2">
    <source>
        <dbReference type="EMBL" id="RRT58244.1"/>
    </source>
</evidence>
<feature type="region of interest" description="Disordered" evidence="1">
    <location>
        <begin position="73"/>
        <end position="92"/>
    </location>
</feature>
<name>A0A426Z2Q3_ENSVE</name>
<dbReference type="GO" id="GO:0005802">
    <property type="term" value="C:trans-Golgi network"/>
    <property type="evidence" value="ECO:0007669"/>
    <property type="project" value="TreeGrafter"/>
</dbReference>
<feature type="region of interest" description="Disordered" evidence="1">
    <location>
        <begin position="190"/>
        <end position="223"/>
    </location>
</feature>
<dbReference type="PANTHER" id="PTHR10663:SF108">
    <property type="entry name" value="BREFELDIN A-INHIBITED GUANINE NUCLEOTIDE-EXCHANGE PROTEIN 1"/>
    <property type="match status" value="1"/>
</dbReference>
<dbReference type="Proteomes" id="UP000287651">
    <property type="component" value="Unassembled WGS sequence"/>
</dbReference>
<evidence type="ECO:0000313" key="3">
    <source>
        <dbReference type="Proteomes" id="UP000287651"/>
    </source>
</evidence>
<reference evidence="2 3" key="1">
    <citation type="journal article" date="2014" name="Agronomy (Basel)">
        <title>A Draft Genome Sequence for Ensete ventricosum, the Drought-Tolerant Tree Against Hunger.</title>
        <authorList>
            <person name="Harrison J."/>
            <person name="Moore K.A."/>
            <person name="Paszkiewicz K."/>
            <person name="Jones T."/>
            <person name="Grant M."/>
            <person name="Ambacheew D."/>
            <person name="Muzemil S."/>
            <person name="Studholme D.J."/>
        </authorList>
    </citation>
    <scope>NUCLEOTIDE SEQUENCE [LARGE SCALE GENOMIC DNA]</scope>
</reference>
<dbReference type="AlphaFoldDB" id="A0A426Z2Q3"/>
<dbReference type="EMBL" id="AMZH03008778">
    <property type="protein sequence ID" value="RRT58244.1"/>
    <property type="molecule type" value="Genomic_DNA"/>
</dbReference>
<proteinExistence type="predicted"/>